<protein>
    <submittedName>
        <fullName evidence="2">Uncharacterized protein</fullName>
    </submittedName>
</protein>
<evidence type="ECO:0000313" key="3">
    <source>
        <dbReference type="Proteomes" id="UP000001423"/>
    </source>
</evidence>
<feature type="transmembrane region" description="Helical" evidence="1">
    <location>
        <begin position="14"/>
        <end position="36"/>
    </location>
</feature>
<dbReference type="KEGG" id="pmt:PMT_2639"/>
<dbReference type="Proteomes" id="UP000001423">
    <property type="component" value="Chromosome"/>
</dbReference>
<sequence>MILSGDLSQSYQSFLNSICLTAFAGSNGGLALMTFYREK</sequence>
<proteinExistence type="predicted"/>
<dbReference type="EMBL" id="BX548175">
    <property type="protein sequence ID" value="CAX32158.1"/>
    <property type="molecule type" value="Genomic_DNA"/>
</dbReference>
<keyword evidence="1" id="KW-0812">Transmembrane</keyword>
<reference evidence="2 3" key="1">
    <citation type="journal article" date="2003" name="Nature">
        <title>Genome divergence in two Prochlorococcus ecotypes reflects oceanic niche differentiation.</title>
        <authorList>
            <person name="Rocap G."/>
            <person name="Larimer F.W."/>
            <person name="Lamerdin J.E."/>
            <person name="Malfatti S."/>
            <person name="Chain P."/>
            <person name="Ahlgren N.A."/>
            <person name="Arellano A."/>
            <person name="Coleman M."/>
            <person name="Hauser L."/>
            <person name="Hess W.R."/>
            <person name="Johnson Z.I."/>
            <person name="Land M.L."/>
            <person name="Lindell D."/>
            <person name="Post A.F."/>
            <person name="Regala W."/>
            <person name="Shah M."/>
            <person name="Shaw S.L."/>
            <person name="Steglich C."/>
            <person name="Sullivan M.B."/>
            <person name="Ting C.S."/>
            <person name="Tolonen A."/>
            <person name="Webb E.A."/>
            <person name="Zinser E.R."/>
            <person name="Chisholm S.W."/>
        </authorList>
    </citation>
    <scope>NUCLEOTIDE SEQUENCE [LARGE SCALE GENOMIC DNA]</scope>
    <source>
        <strain evidence="3">MIT 9313</strain>
    </source>
</reference>
<keyword evidence="3" id="KW-1185">Reference proteome</keyword>
<accession>B9ES23</accession>
<evidence type="ECO:0000313" key="2">
    <source>
        <dbReference type="EMBL" id="CAX32158.1"/>
    </source>
</evidence>
<keyword evidence="1" id="KW-1133">Transmembrane helix</keyword>
<gene>
    <name evidence="2" type="ordered locus">PMT_2639</name>
</gene>
<organism evidence="2 3">
    <name type="scientific">Prochlorococcus marinus (strain MIT 9313)</name>
    <dbReference type="NCBI Taxonomy" id="74547"/>
    <lineage>
        <taxon>Bacteria</taxon>
        <taxon>Bacillati</taxon>
        <taxon>Cyanobacteriota</taxon>
        <taxon>Cyanophyceae</taxon>
        <taxon>Synechococcales</taxon>
        <taxon>Prochlorococcaceae</taxon>
        <taxon>Prochlorococcus</taxon>
    </lineage>
</organism>
<dbReference type="AlphaFoldDB" id="B9ES23"/>
<evidence type="ECO:0000256" key="1">
    <source>
        <dbReference type="SAM" id="Phobius"/>
    </source>
</evidence>
<name>B9ES23_PROMM</name>
<keyword evidence="1" id="KW-0472">Membrane</keyword>
<dbReference type="HOGENOM" id="CLU_215417_0_0_3"/>